<dbReference type="PANTHER" id="PTHR48070:SF6">
    <property type="entry name" value="ESTERASE OVCA2"/>
    <property type="match status" value="1"/>
</dbReference>
<dbReference type="Proteomes" id="UP001287356">
    <property type="component" value="Unassembled WGS sequence"/>
</dbReference>
<evidence type="ECO:0000313" key="3">
    <source>
        <dbReference type="EMBL" id="KAK3375713.1"/>
    </source>
</evidence>
<evidence type="ECO:0000256" key="1">
    <source>
        <dbReference type="ARBA" id="ARBA00022801"/>
    </source>
</evidence>
<reference evidence="3" key="1">
    <citation type="journal article" date="2023" name="Mol. Phylogenet. Evol.">
        <title>Genome-scale phylogeny and comparative genomics of the fungal order Sordariales.</title>
        <authorList>
            <person name="Hensen N."/>
            <person name="Bonometti L."/>
            <person name="Westerberg I."/>
            <person name="Brannstrom I.O."/>
            <person name="Guillou S."/>
            <person name="Cros-Aarteil S."/>
            <person name="Calhoun S."/>
            <person name="Haridas S."/>
            <person name="Kuo A."/>
            <person name="Mondo S."/>
            <person name="Pangilinan J."/>
            <person name="Riley R."/>
            <person name="LaButti K."/>
            <person name="Andreopoulos B."/>
            <person name="Lipzen A."/>
            <person name="Chen C."/>
            <person name="Yan M."/>
            <person name="Daum C."/>
            <person name="Ng V."/>
            <person name="Clum A."/>
            <person name="Steindorff A."/>
            <person name="Ohm R.A."/>
            <person name="Martin F."/>
            <person name="Silar P."/>
            <person name="Natvig D.O."/>
            <person name="Lalanne C."/>
            <person name="Gautier V."/>
            <person name="Ament-Velasquez S.L."/>
            <person name="Kruys A."/>
            <person name="Hutchinson M.I."/>
            <person name="Powell A.J."/>
            <person name="Barry K."/>
            <person name="Miller A.N."/>
            <person name="Grigoriev I.V."/>
            <person name="Debuchy R."/>
            <person name="Gladieux P."/>
            <person name="Hiltunen Thoren M."/>
            <person name="Johannesson H."/>
        </authorList>
    </citation>
    <scope>NUCLEOTIDE SEQUENCE</scope>
    <source>
        <strain evidence="3">CBS 958.72</strain>
    </source>
</reference>
<dbReference type="GO" id="GO:0005634">
    <property type="term" value="C:nucleus"/>
    <property type="evidence" value="ECO:0007669"/>
    <property type="project" value="TreeGrafter"/>
</dbReference>
<dbReference type="PANTHER" id="PTHR48070">
    <property type="entry name" value="ESTERASE OVCA2"/>
    <property type="match status" value="1"/>
</dbReference>
<feature type="domain" description="Serine hydrolase" evidence="2">
    <location>
        <begin position="2"/>
        <end position="227"/>
    </location>
</feature>
<keyword evidence="1 3" id="KW-0378">Hydrolase</keyword>
<evidence type="ECO:0000259" key="2">
    <source>
        <dbReference type="Pfam" id="PF03959"/>
    </source>
</evidence>
<keyword evidence="4" id="KW-1185">Reference proteome</keyword>
<gene>
    <name evidence="3" type="ORF">B0T24DRAFT_676635</name>
</gene>
<proteinExistence type="predicted"/>
<evidence type="ECO:0000313" key="4">
    <source>
        <dbReference type="Proteomes" id="UP001287356"/>
    </source>
</evidence>
<protein>
    <submittedName>
        <fullName evidence="3">Serine hydrolase FSH</fullName>
    </submittedName>
</protein>
<dbReference type="InterPro" id="IPR029058">
    <property type="entry name" value="AB_hydrolase_fold"/>
</dbReference>
<name>A0AAE0KFA1_9PEZI</name>
<comment type="caution">
    <text evidence="3">The sequence shown here is derived from an EMBL/GenBank/DDBJ whole genome shotgun (WGS) entry which is preliminary data.</text>
</comment>
<dbReference type="InterPro" id="IPR005645">
    <property type="entry name" value="FSH-like_dom"/>
</dbReference>
<dbReference type="GO" id="GO:0005737">
    <property type="term" value="C:cytoplasm"/>
    <property type="evidence" value="ECO:0007669"/>
    <property type="project" value="TreeGrafter"/>
</dbReference>
<sequence>MRFLCLHGRGTNAKIFEQQTARVLESLRRDHEFVFINGPAPAEATAGSYLLSEMISMNGNVSVEASGSSVAVPWATRDDVRGFWPLHGGGEADFRQLHHELAAFVHAHGPFEGVMGFSEGGGVAASLLLADKGGTLGFKCAVLFCATVPLDFGADGARPVGFFADDAAAAAAAAALEGAVRLPSAHVYAASDAVSPGAGVKTMAFFREEAREQVVHALGHDVPGARSDEGVRETVRAIARTIERSRTS</sequence>
<dbReference type="Gene3D" id="3.40.50.1820">
    <property type="entry name" value="alpha/beta hydrolase"/>
    <property type="match status" value="1"/>
</dbReference>
<dbReference type="Pfam" id="PF03959">
    <property type="entry name" value="FSH1"/>
    <property type="match status" value="1"/>
</dbReference>
<accession>A0AAE0KFA1</accession>
<dbReference type="AlphaFoldDB" id="A0AAE0KFA1"/>
<organism evidence="3 4">
    <name type="scientific">Lasiosphaeria ovina</name>
    <dbReference type="NCBI Taxonomy" id="92902"/>
    <lineage>
        <taxon>Eukaryota</taxon>
        <taxon>Fungi</taxon>
        <taxon>Dikarya</taxon>
        <taxon>Ascomycota</taxon>
        <taxon>Pezizomycotina</taxon>
        <taxon>Sordariomycetes</taxon>
        <taxon>Sordariomycetidae</taxon>
        <taxon>Sordariales</taxon>
        <taxon>Lasiosphaeriaceae</taxon>
        <taxon>Lasiosphaeria</taxon>
    </lineage>
</organism>
<dbReference type="SUPFAM" id="SSF53474">
    <property type="entry name" value="alpha/beta-Hydrolases"/>
    <property type="match status" value="1"/>
</dbReference>
<dbReference type="EMBL" id="JAULSN010000003">
    <property type="protein sequence ID" value="KAK3375713.1"/>
    <property type="molecule type" value="Genomic_DNA"/>
</dbReference>
<dbReference type="GO" id="GO:0016787">
    <property type="term" value="F:hydrolase activity"/>
    <property type="evidence" value="ECO:0007669"/>
    <property type="project" value="UniProtKB-KW"/>
</dbReference>
<dbReference type="GO" id="GO:0019748">
    <property type="term" value="P:secondary metabolic process"/>
    <property type="evidence" value="ECO:0007669"/>
    <property type="project" value="TreeGrafter"/>
</dbReference>
<reference evidence="3" key="2">
    <citation type="submission" date="2023-06" db="EMBL/GenBank/DDBJ databases">
        <authorList>
            <consortium name="Lawrence Berkeley National Laboratory"/>
            <person name="Haridas S."/>
            <person name="Hensen N."/>
            <person name="Bonometti L."/>
            <person name="Westerberg I."/>
            <person name="Brannstrom I.O."/>
            <person name="Guillou S."/>
            <person name="Cros-Aarteil S."/>
            <person name="Calhoun S."/>
            <person name="Kuo A."/>
            <person name="Mondo S."/>
            <person name="Pangilinan J."/>
            <person name="Riley R."/>
            <person name="Labutti K."/>
            <person name="Andreopoulos B."/>
            <person name="Lipzen A."/>
            <person name="Chen C."/>
            <person name="Yanf M."/>
            <person name="Daum C."/>
            <person name="Ng V."/>
            <person name="Clum A."/>
            <person name="Steindorff A."/>
            <person name="Ohm R."/>
            <person name="Martin F."/>
            <person name="Silar P."/>
            <person name="Natvig D."/>
            <person name="Lalanne C."/>
            <person name="Gautier V."/>
            <person name="Ament-Velasquez S.L."/>
            <person name="Kruys A."/>
            <person name="Hutchinson M.I."/>
            <person name="Powell A.J."/>
            <person name="Barry K."/>
            <person name="Miller A.N."/>
            <person name="Grigoriev I.V."/>
            <person name="Debuchy R."/>
            <person name="Gladieux P."/>
            <person name="Thoren M.H."/>
            <person name="Johannesson H."/>
        </authorList>
    </citation>
    <scope>NUCLEOTIDE SEQUENCE</scope>
    <source>
        <strain evidence="3">CBS 958.72</strain>
    </source>
</reference>
<dbReference type="InterPro" id="IPR050593">
    <property type="entry name" value="LovG"/>
</dbReference>